<keyword evidence="7" id="KW-0808">Transferase</keyword>
<protein>
    <recommendedName>
        <fullName evidence="15">Alpha,alpha-trehalase</fullName>
        <ecNumber evidence="3">2.4.1.16</ecNumber>
        <ecNumber evidence="4">3.2.1.28</ecNumber>
    </recommendedName>
</protein>
<evidence type="ECO:0000256" key="17">
    <source>
        <dbReference type="SAM" id="Phobius"/>
    </source>
</evidence>
<dbReference type="Pfam" id="PF08407">
    <property type="entry name" value="Chitin_synth_1N"/>
    <property type="match status" value="1"/>
</dbReference>
<dbReference type="GO" id="GO:0004100">
    <property type="term" value="F:chitin synthase activity"/>
    <property type="evidence" value="ECO:0007669"/>
    <property type="project" value="UniProtKB-EC"/>
</dbReference>
<comment type="function">
    <text evidence="14">Polymerizes chitin, a structural polymer of the cell wall and septum, by transferring the sugar moiety of UDP-GlcNAc to the non-reducing end of the growing chitin polymer.</text>
</comment>
<keyword evidence="8 17" id="KW-0812">Transmembrane</keyword>
<accession>R9AB66</accession>
<evidence type="ECO:0000256" key="16">
    <source>
        <dbReference type="SAM" id="MobiDB-lite"/>
    </source>
</evidence>
<dbReference type="GO" id="GO:0005991">
    <property type="term" value="P:trehalose metabolic process"/>
    <property type="evidence" value="ECO:0007669"/>
    <property type="project" value="InterPro"/>
</dbReference>
<dbReference type="InterPro" id="IPR012341">
    <property type="entry name" value="6hp_glycosidase-like_sf"/>
</dbReference>
<feature type="compositionally biased region" description="Polar residues" evidence="16">
    <location>
        <begin position="769"/>
        <end position="784"/>
    </location>
</feature>
<dbReference type="EC" id="2.4.1.16" evidence="3"/>
<organism evidence="19 20">
    <name type="scientific">Wallemia ichthyophaga (strain EXF-994 / CBS 113033)</name>
    <dbReference type="NCBI Taxonomy" id="1299270"/>
    <lineage>
        <taxon>Eukaryota</taxon>
        <taxon>Fungi</taxon>
        <taxon>Dikarya</taxon>
        <taxon>Basidiomycota</taxon>
        <taxon>Wallemiomycotina</taxon>
        <taxon>Wallemiomycetes</taxon>
        <taxon>Wallemiales</taxon>
        <taxon>Wallemiaceae</taxon>
        <taxon>Wallemia</taxon>
    </lineage>
</organism>
<evidence type="ECO:0000256" key="4">
    <source>
        <dbReference type="ARBA" id="ARBA00012757"/>
    </source>
</evidence>
<dbReference type="Gene3D" id="1.50.10.10">
    <property type="match status" value="1"/>
</dbReference>
<dbReference type="STRING" id="1299270.R9AB66"/>
<keyword evidence="5" id="KW-1003">Cell membrane</keyword>
<feature type="compositionally biased region" description="Basic and acidic residues" evidence="16">
    <location>
        <begin position="1912"/>
        <end position="1926"/>
    </location>
</feature>
<evidence type="ECO:0000256" key="14">
    <source>
        <dbReference type="ARBA" id="ARBA00024009"/>
    </source>
</evidence>
<evidence type="ECO:0000259" key="18">
    <source>
        <dbReference type="Pfam" id="PF08407"/>
    </source>
</evidence>
<dbReference type="eggNOG" id="KOG0602">
    <property type="taxonomic scope" value="Eukaryota"/>
</dbReference>
<dbReference type="Pfam" id="PF01644">
    <property type="entry name" value="Chitin_synth_1"/>
    <property type="match status" value="1"/>
</dbReference>
<dbReference type="SUPFAM" id="SSF53448">
    <property type="entry name" value="Nucleotide-diphospho-sugar transferases"/>
    <property type="match status" value="1"/>
</dbReference>
<dbReference type="PANTHER" id="PTHR22914:SF9">
    <property type="entry name" value="CHITIN SYNTHASE 1"/>
    <property type="match status" value="1"/>
</dbReference>
<evidence type="ECO:0000256" key="11">
    <source>
        <dbReference type="ARBA" id="ARBA00023136"/>
    </source>
</evidence>
<feature type="transmembrane region" description="Helical" evidence="17">
    <location>
        <begin position="1499"/>
        <end position="1518"/>
    </location>
</feature>
<reference evidence="20" key="1">
    <citation type="journal article" date="2013" name="BMC Genomics">
        <title>Genome and transcriptome sequencing of the halophilic fungus Wallemia ichthyophaga: haloadaptations present and absent.</title>
        <authorList>
            <person name="Zajc J."/>
            <person name="Liu Y."/>
            <person name="Dai W."/>
            <person name="Yang Z."/>
            <person name="Hu J."/>
            <person name="Gostincar C."/>
            <person name="Gunde-Cimerman N."/>
        </authorList>
    </citation>
    <scope>NUCLEOTIDE SEQUENCE [LARGE SCALE GENOMIC DNA]</scope>
    <source>
        <strain evidence="20">EXF-994 / CBS 113033</strain>
    </source>
</reference>
<evidence type="ECO:0000256" key="7">
    <source>
        <dbReference type="ARBA" id="ARBA00022679"/>
    </source>
</evidence>
<dbReference type="GeneID" id="20374870"/>
<dbReference type="eggNOG" id="KOG2571">
    <property type="taxonomic scope" value="Eukaryota"/>
</dbReference>
<dbReference type="PROSITE" id="PS00927">
    <property type="entry name" value="TREHALASE_1"/>
    <property type="match status" value="1"/>
</dbReference>
<feature type="region of interest" description="Disordered" evidence="16">
    <location>
        <begin position="1621"/>
        <end position="1723"/>
    </location>
</feature>
<evidence type="ECO:0000256" key="15">
    <source>
        <dbReference type="ARBA" id="ARBA00030473"/>
    </source>
</evidence>
<feature type="compositionally biased region" description="Polar residues" evidence="16">
    <location>
        <begin position="890"/>
        <end position="906"/>
    </location>
</feature>
<evidence type="ECO:0000256" key="3">
    <source>
        <dbReference type="ARBA" id="ARBA00012543"/>
    </source>
</evidence>
<dbReference type="GO" id="GO:0004555">
    <property type="term" value="F:alpha,alpha-trehalase activity"/>
    <property type="evidence" value="ECO:0007669"/>
    <property type="project" value="UniProtKB-EC"/>
</dbReference>
<dbReference type="GO" id="GO:0005886">
    <property type="term" value="C:plasma membrane"/>
    <property type="evidence" value="ECO:0007669"/>
    <property type="project" value="UniProtKB-SubCell"/>
</dbReference>
<evidence type="ECO:0000256" key="1">
    <source>
        <dbReference type="ARBA" id="ARBA00004651"/>
    </source>
</evidence>
<gene>
    <name evidence="19" type="ORF">J056_001918</name>
</gene>
<dbReference type="CDD" id="cd04190">
    <property type="entry name" value="Chitin_synth_C"/>
    <property type="match status" value="1"/>
</dbReference>
<dbReference type="KEGG" id="wic:J056_001918"/>
<dbReference type="HOGENOM" id="CLU_233452_0_0_1"/>
<evidence type="ECO:0000256" key="5">
    <source>
        <dbReference type="ARBA" id="ARBA00022475"/>
    </source>
</evidence>
<dbReference type="InterPro" id="IPR029044">
    <property type="entry name" value="Nucleotide-diphossugar_trans"/>
</dbReference>
<feature type="region of interest" description="Disordered" evidence="16">
    <location>
        <begin position="1852"/>
        <end position="1879"/>
    </location>
</feature>
<dbReference type="GO" id="GO:0006031">
    <property type="term" value="P:chitin biosynthetic process"/>
    <property type="evidence" value="ECO:0007669"/>
    <property type="project" value="TreeGrafter"/>
</dbReference>
<evidence type="ECO:0000313" key="19">
    <source>
        <dbReference type="EMBL" id="EOQ99362.1"/>
    </source>
</evidence>
<evidence type="ECO:0000256" key="12">
    <source>
        <dbReference type="ARBA" id="ARBA00023295"/>
    </source>
</evidence>
<keyword evidence="6" id="KW-0328">Glycosyltransferase</keyword>
<feature type="region of interest" description="Disordered" evidence="16">
    <location>
        <begin position="878"/>
        <end position="911"/>
    </location>
</feature>
<evidence type="ECO:0000256" key="10">
    <source>
        <dbReference type="ARBA" id="ARBA00022989"/>
    </source>
</evidence>
<feature type="transmembrane region" description="Helical" evidence="17">
    <location>
        <begin position="1353"/>
        <end position="1374"/>
    </location>
</feature>
<dbReference type="InterPro" id="IPR018232">
    <property type="entry name" value="Glyco_hydro_37_CS"/>
</dbReference>
<comment type="subcellular location">
    <subcellularLocation>
        <location evidence="1">Cell membrane</location>
        <topology evidence="1">Multi-pass membrane protein</topology>
    </subcellularLocation>
</comment>
<comment type="similarity">
    <text evidence="2">Belongs to the glycosyl hydrolase 37 family.</text>
</comment>
<keyword evidence="9" id="KW-0378">Hydrolase</keyword>
<name>R9AB66_WALI9</name>
<dbReference type="PRINTS" id="PR00744">
    <property type="entry name" value="GLHYDRLASE37"/>
</dbReference>
<keyword evidence="11 17" id="KW-0472">Membrane</keyword>
<dbReference type="RefSeq" id="XP_009269821.1">
    <property type="nucleotide sequence ID" value="XM_009271546.1"/>
</dbReference>
<dbReference type="OrthoDB" id="26569at2759"/>
<dbReference type="InterPro" id="IPR004835">
    <property type="entry name" value="Chitin_synth"/>
</dbReference>
<feature type="compositionally biased region" description="Basic and acidic residues" evidence="16">
    <location>
        <begin position="1678"/>
        <end position="1687"/>
    </location>
</feature>
<feature type="region of interest" description="Disordered" evidence="16">
    <location>
        <begin position="1891"/>
        <end position="1930"/>
    </location>
</feature>
<feature type="region of interest" description="Disordered" evidence="16">
    <location>
        <begin position="758"/>
        <end position="784"/>
    </location>
</feature>
<dbReference type="SUPFAM" id="SSF48208">
    <property type="entry name" value="Six-hairpin glycosidases"/>
    <property type="match status" value="1"/>
</dbReference>
<dbReference type="EMBL" id="KE007242">
    <property type="protein sequence ID" value="EOQ99362.1"/>
    <property type="molecule type" value="Genomic_DNA"/>
</dbReference>
<feature type="domain" description="Chitin synthase N-terminal" evidence="18">
    <location>
        <begin position="930"/>
        <end position="998"/>
    </location>
</feature>
<dbReference type="GO" id="GO:0071555">
    <property type="term" value="P:cell wall organization"/>
    <property type="evidence" value="ECO:0007669"/>
    <property type="project" value="UniProtKB-KW"/>
</dbReference>
<dbReference type="PANTHER" id="PTHR22914">
    <property type="entry name" value="CHITIN SYNTHASE"/>
    <property type="match status" value="1"/>
</dbReference>
<feature type="transmembrane region" description="Helical" evidence="17">
    <location>
        <begin position="1386"/>
        <end position="1406"/>
    </location>
</feature>
<dbReference type="InterPro" id="IPR008928">
    <property type="entry name" value="6-hairpin_glycosidase_sf"/>
</dbReference>
<keyword evidence="12" id="KW-0326">Glycosidase</keyword>
<keyword evidence="20" id="KW-1185">Reference proteome</keyword>
<dbReference type="InterPro" id="IPR001661">
    <property type="entry name" value="Glyco_hydro_37"/>
</dbReference>
<feature type="transmembrane region" description="Helical" evidence="17">
    <location>
        <begin position="1418"/>
        <end position="1446"/>
    </location>
</feature>
<sequence>MSTEFEINIGTLVTRLSFKSSIIATRLLGMLRNLYPLSLAATLSITQAQQFQQSDTYRSTATPTVSNIPLSTASISPSLPSSTEIPHQDAQLFPQPWCSNPIFCPSDILQSVAFSQLYADGKTFVDKPTKFSTQDVLDGWSSVNGNNQQNLTIGQIEQFVKDYFGPEGSELVEVLIQIDDSPSFLDNIDDDLLKGFIGTVHTYWSQLIRQVNSTATCDNDECDSTLLNHPDTFVVPGGRFRELYYWDSYFSFLGMLRSGLSQEVKMTLNNFINAIDNYEFIPNGFRSYYLNRSQPPFFALMVEDYVNWTNDTDFLDTAMPAIEKEISWWQNNRTSTVESPWSGKMHSVARYNVTNTAPRPESYLTDFETANQNVEYTDEEKQSLYAELSSAAESGWDFSSRWSKSPRANEGLADQKPVLRELNIRQIIPVDLNSILYKVHMAAASLYQMTSSNKSQIDGHRERAEEIKEAILDLNWDDSEYSLVFKDFNTTSSDYSDAWSLASYYPYWAGIIPGSVLGSTDTAQSAFAGLRFVLDRYNGSLPATLFESGMQWDMNAWAPLQYIAVKALEALPDNVTAGALQRPEDGQSTYSLVPSKQLGLDDESQAPTQPLYNISGSTSNKDGFMDEYDCENWRECLANEVAQRFVSSTFCSWYTTGGSIPNMLNQLPAEKLAQYDADSSYTGYMFEKYNSTNLVAAGGGGEYDVVVGFGMTNGVLIEFGSEYGSSLVRPNCPGVQITERQAARRQLAPLFSGAHVPLEESDSEDHSSYPMQSTTELPQYSSHPFNEYDESPFQYPRSPPQPASYGYAPVQEPTIMMPEAQRLPEPEAQVFVSSDATHGPNPNPMPTGVQLYDAPYTNPSDPFVDDDRMPIRRLNSDTEGVGLLRPGTALSGSTHAPSGTAPSVNNADDFDEDTAIRYGGIPQRVPRRYKTTKRVELQDGNLVLDCPVPTRLLDMCHNREGDEFTHMRYTAATCDPSQFDAERYTLRQQLYSPPRRTEIMICLTMYNEDEFLFTRTMHSVVTNIVHLCSRGRSKTWGDEGWKKVVVVIISDGRQKIHSRTLATIAALGAYQDGVAKNVVQGRPVTAHIYEYTSQIDIKPDMKFNDKSKRKVPIQIIFCLKEKNQKKINSHRWFFSAFCESLQPNVCMLLDVGTSPGPRSIYHLWKSFDVDSNTGGACGEIVTFKGNYMSALLNPLVAAQNFEYKMSNILDKPLESIFGYITVLPGAFSAYRWVALQNDENGQGPLEKYFLGETLHGGDAGIFTANMYLAEDRILCWELVSKRNMQWTLHYVKTAKAYTDVPDRIPELISQRRRWLNGSFFAAIHSVTHFYNIYRSGHTVLRQFWLHVEMIYQLVNLVFSWFAIGNYFIVFRVLSSSMLQAESKLKALNVILEFLYIALLALSFLQAMGNRPQGNSSKWGYLAAFIGFALITSYMIAVAFYLAVTGIQNVINSHNGSITAGDLFSDQVFITIVISITATYGLYLISSILFFEPWHMLTSFFQYLMIAPSYINVLNVYAFCNTHDISWGTKGDTHVATDLGVAGDKKQKGNKEIDIALPTDHSDINAAYEDALHTMSHPPPPHKEVEDPATKQADYYASFRTNTVLCWVLSNALLGAAILSSTSRKDAKTAGRGPVVSIDSDNEDSRLTSFNLRPASPEPRAGFVSTAPSPHSKSGRKRNALDNLDRNGSKVFKKPKQDLIPNRKPVEKDKTAGPAASSKENTNLYSNQYKRENIHDIVESAHNAQNRAIQFASPEKRNWILDMVPSPKKSDTPKKAEKLLTASKTSQNAPPKGKKHMYQLTEVDDMSDIKDLLNREETVLHTDTSSSQMDVDTMESLIDLQKLIDKEKDIDREAELHQSSTGSGASPNSPRSNHLSSKSEELIQSELTNRMNRTTSADKGKGKECNNNINETGEAKQSEKNKDESKASDNPYAILDRKERLELELRKQRWQMSTFEEWKEDGVEIIEEFAELIHQVQERITSKVTHMTDYISKIQQGKTMLGEQKLKLQVAREEVNDMTKALIFKKRKND</sequence>
<evidence type="ECO:0000256" key="6">
    <source>
        <dbReference type="ARBA" id="ARBA00022676"/>
    </source>
</evidence>
<evidence type="ECO:0000313" key="20">
    <source>
        <dbReference type="Proteomes" id="UP000014064"/>
    </source>
</evidence>
<dbReference type="Pfam" id="PF01204">
    <property type="entry name" value="Trehalase"/>
    <property type="match status" value="2"/>
</dbReference>
<dbReference type="Proteomes" id="UP000014064">
    <property type="component" value="Unassembled WGS sequence"/>
</dbReference>
<feature type="compositionally biased region" description="Polar residues" evidence="16">
    <location>
        <begin position="1856"/>
        <end position="1875"/>
    </location>
</feature>
<dbReference type="EC" id="3.2.1.28" evidence="4"/>
<evidence type="ECO:0000256" key="13">
    <source>
        <dbReference type="ARBA" id="ARBA00023316"/>
    </source>
</evidence>
<feature type="transmembrane region" description="Helical" evidence="17">
    <location>
        <begin position="1466"/>
        <end position="1490"/>
    </location>
</feature>
<proteinExistence type="inferred from homology"/>
<evidence type="ECO:0000256" key="8">
    <source>
        <dbReference type="ARBA" id="ARBA00022692"/>
    </source>
</evidence>
<evidence type="ECO:0000256" key="9">
    <source>
        <dbReference type="ARBA" id="ARBA00022801"/>
    </source>
</evidence>
<dbReference type="InterPro" id="IPR013616">
    <property type="entry name" value="Chitin_synth_N"/>
</dbReference>
<keyword evidence="10 17" id="KW-1133">Transmembrane helix</keyword>
<evidence type="ECO:0000256" key="2">
    <source>
        <dbReference type="ARBA" id="ARBA00005615"/>
    </source>
</evidence>
<keyword evidence="13" id="KW-0961">Cell wall biogenesis/degradation</keyword>
<dbReference type="GO" id="GO:0030428">
    <property type="term" value="C:cell septum"/>
    <property type="evidence" value="ECO:0007669"/>
    <property type="project" value="TreeGrafter"/>
</dbReference>